<dbReference type="EMBL" id="MK500287">
    <property type="protein sequence ID" value="QBK84701.1"/>
    <property type="molecule type" value="Genomic_DNA"/>
</dbReference>
<gene>
    <name evidence="1" type="ORF">LCDPAC01_01820</name>
</gene>
<evidence type="ECO:0000313" key="1">
    <source>
        <dbReference type="EMBL" id="QBK84701.1"/>
    </source>
</evidence>
<reference evidence="1" key="1">
    <citation type="journal article" date="2019" name="MBio">
        <title>Virus Genomes from Deep Sea Sediments Expand the Ocean Megavirome and Support Independent Origins of Viral Gigantism.</title>
        <authorList>
            <person name="Backstrom D."/>
            <person name="Yutin N."/>
            <person name="Jorgensen S.L."/>
            <person name="Dharamshi J."/>
            <person name="Homa F."/>
            <person name="Zaremba-Niedwiedzka K."/>
            <person name="Spang A."/>
            <person name="Wolf Y.I."/>
            <person name="Koonin E.V."/>
            <person name="Ettema T.J."/>
        </authorList>
    </citation>
    <scope>NUCLEOTIDE SEQUENCE</scope>
</reference>
<proteinExistence type="predicted"/>
<sequence>MELKEDFTKSVENILGQTTTPGELDFAVRNKAIGNLLLYERADMIRLYLERNKIFNRFREIHRNLGFRCIWRRRKCF</sequence>
<name>A0A481YQJ8_9VIRU</name>
<organism evidence="1">
    <name type="scientific">Pithovirus LCDPAC01</name>
    <dbReference type="NCBI Taxonomy" id="2506600"/>
    <lineage>
        <taxon>Viruses</taxon>
        <taxon>Pithoviruses</taxon>
    </lineage>
</organism>
<accession>A0A481YQJ8</accession>
<protein>
    <submittedName>
        <fullName evidence="1">Uncharacterized protein</fullName>
    </submittedName>
</protein>